<dbReference type="RefSeq" id="WP_058480957.1">
    <property type="nucleotide sequence ID" value="NZ_CAAAIQ010000001.1"/>
</dbReference>
<comment type="caution">
    <text evidence="2">The sequence shown here is derived from an EMBL/GenBank/DDBJ whole genome shotgun (WGS) entry which is preliminary data.</text>
</comment>
<accession>A0A0W1A5M4</accession>
<dbReference type="STRING" id="66969.Lwal_2336"/>
<evidence type="ECO:0008006" key="4">
    <source>
        <dbReference type="Google" id="ProtNLM"/>
    </source>
</evidence>
<protein>
    <recommendedName>
        <fullName evidence="4">Opacity protein and related surface antigens</fullName>
    </recommendedName>
</protein>
<dbReference type="SUPFAM" id="SSF56925">
    <property type="entry name" value="OMPA-like"/>
    <property type="match status" value="1"/>
</dbReference>
<dbReference type="AlphaFoldDB" id="A0A0W1A5M4"/>
<keyword evidence="3" id="KW-1185">Reference proteome</keyword>
<keyword evidence="1" id="KW-0732">Signal</keyword>
<evidence type="ECO:0000256" key="1">
    <source>
        <dbReference type="SAM" id="SignalP"/>
    </source>
</evidence>
<reference evidence="2 3" key="1">
    <citation type="submission" date="2015-11" db="EMBL/GenBank/DDBJ databases">
        <title>Genomic analysis of 38 Legionella species identifies large and diverse effector repertoires.</title>
        <authorList>
            <person name="Burstein D."/>
            <person name="Amaro F."/>
            <person name="Zusman T."/>
            <person name="Lifshitz Z."/>
            <person name="Cohen O."/>
            <person name="Gilbert J.A."/>
            <person name="Pupko T."/>
            <person name="Shuman H.A."/>
            <person name="Segal G."/>
        </authorList>
    </citation>
    <scope>NUCLEOTIDE SEQUENCE [LARGE SCALE GENOMIC DNA]</scope>
    <source>
        <strain evidence="2 3">ATCC 51914</strain>
    </source>
</reference>
<sequence>MLKNILLVGSSLILTTNALAMQLVYDEELPLTWSSIITVSGGPSWGTAGQNQYLYPNSPFYTTAFIPNPAPYYNMYFKYNSSNSTMANGELFFGLQRTVQPGIIGQLGLGVAGVSDAKVTGTVDLNVPNVISVPNVYSYSYKVNHVRIDLKGKLIASSINPVQPYISGSIGAGFNNSHDYQAVSVNQTLFPAPWFLPSTTIAFAYSVGAGIQKSITKNWQVGVGYEFADLGKSYLGYDGFLLEKGPLLTHFYNNQLLFSLSYLYS</sequence>
<dbReference type="Gene3D" id="2.40.160.20">
    <property type="match status" value="1"/>
</dbReference>
<feature type="signal peptide" evidence="1">
    <location>
        <begin position="1"/>
        <end position="20"/>
    </location>
</feature>
<feature type="chain" id="PRO_5006919394" description="Opacity protein and related surface antigens" evidence="1">
    <location>
        <begin position="21"/>
        <end position="265"/>
    </location>
</feature>
<dbReference type="PATRIC" id="fig|66969.6.peg.2539"/>
<organism evidence="2 3">
    <name type="scientific">Legionella waltersii</name>
    <dbReference type="NCBI Taxonomy" id="66969"/>
    <lineage>
        <taxon>Bacteria</taxon>
        <taxon>Pseudomonadati</taxon>
        <taxon>Pseudomonadota</taxon>
        <taxon>Gammaproteobacteria</taxon>
        <taxon>Legionellales</taxon>
        <taxon>Legionellaceae</taxon>
        <taxon>Legionella</taxon>
    </lineage>
</organism>
<proteinExistence type="predicted"/>
<evidence type="ECO:0000313" key="3">
    <source>
        <dbReference type="Proteomes" id="UP000054729"/>
    </source>
</evidence>
<evidence type="ECO:0000313" key="2">
    <source>
        <dbReference type="EMBL" id="KTD76614.1"/>
    </source>
</evidence>
<dbReference type="EMBL" id="LNZB01000051">
    <property type="protein sequence ID" value="KTD76614.1"/>
    <property type="molecule type" value="Genomic_DNA"/>
</dbReference>
<dbReference type="Proteomes" id="UP000054729">
    <property type="component" value="Unassembled WGS sequence"/>
</dbReference>
<dbReference type="OrthoDB" id="5647782at2"/>
<gene>
    <name evidence="2" type="ORF">Lwal_2336</name>
</gene>
<name>A0A0W1A5M4_9GAMM</name>
<dbReference type="InterPro" id="IPR011250">
    <property type="entry name" value="OMP/PagP_B-barrel"/>
</dbReference>